<name>A0ACC3DQL6_9PEZI</name>
<evidence type="ECO:0000313" key="2">
    <source>
        <dbReference type="Proteomes" id="UP001186974"/>
    </source>
</evidence>
<protein>
    <submittedName>
        <fullName evidence="1">Uncharacterized protein</fullName>
    </submittedName>
</protein>
<comment type="caution">
    <text evidence="1">The sequence shown here is derived from an EMBL/GenBank/DDBJ whole genome shotgun (WGS) entry which is preliminary data.</text>
</comment>
<evidence type="ECO:0000313" key="1">
    <source>
        <dbReference type="EMBL" id="KAK3078914.1"/>
    </source>
</evidence>
<dbReference type="EMBL" id="JAWDJW010001521">
    <property type="protein sequence ID" value="KAK3078914.1"/>
    <property type="molecule type" value="Genomic_DNA"/>
</dbReference>
<organism evidence="1 2">
    <name type="scientific">Coniosporium uncinatum</name>
    <dbReference type="NCBI Taxonomy" id="93489"/>
    <lineage>
        <taxon>Eukaryota</taxon>
        <taxon>Fungi</taxon>
        <taxon>Dikarya</taxon>
        <taxon>Ascomycota</taxon>
        <taxon>Pezizomycotina</taxon>
        <taxon>Dothideomycetes</taxon>
        <taxon>Dothideomycetes incertae sedis</taxon>
        <taxon>Coniosporium</taxon>
    </lineage>
</organism>
<proteinExistence type="predicted"/>
<feature type="non-terminal residue" evidence="1">
    <location>
        <position position="1"/>
    </location>
</feature>
<gene>
    <name evidence="1" type="ORF">LTS18_006304</name>
</gene>
<reference evidence="1" key="1">
    <citation type="submission" date="2024-09" db="EMBL/GenBank/DDBJ databases">
        <title>Black Yeasts Isolated from many extreme environments.</title>
        <authorList>
            <person name="Coleine C."/>
            <person name="Stajich J.E."/>
            <person name="Selbmann L."/>
        </authorList>
    </citation>
    <scope>NUCLEOTIDE SEQUENCE</scope>
    <source>
        <strain evidence="1">CCFEE 5737</strain>
    </source>
</reference>
<dbReference type="Proteomes" id="UP001186974">
    <property type="component" value="Unassembled WGS sequence"/>
</dbReference>
<keyword evidence="2" id="KW-1185">Reference proteome</keyword>
<sequence>PMAGMSVAEYIARRVRWLRVRKFTVTLATLVEPGTESFLCSLYGAYAVTTVPWFHATLSVPQTWTAFALLWLTSISLWAAVDWTQYRLLHSASSIEVDEHTPSFARQPQTGSRRHVGEWLAAWVGREALALPIWLWAFWGGTSVTWRGRKFWVGMDMKVHEIEERKGSGPAAANGIGEVAKSRQD</sequence>
<accession>A0ACC3DQL6</accession>